<dbReference type="SUPFAM" id="SSF50104">
    <property type="entry name" value="Translation proteins SH3-like domain"/>
    <property type="match status" value="1"/>
</dbReference>
<dbReference type="GO" id="GO:0005840">
    <property type="term" value="C:ribosome"/>
    <property type="evidence" value="ECO:0007669"/>
    <property type="project" value="UniProtKB-KW"/>
</dbReference>
<evidence type="ECO:0000256" key="1">
    <source>
        <dbReference type="ARBA" id="ARBA00022980"/>
    </source>
</evidence>
<dbReference type="AlphaFoldDB" id="A0A9D0YUM4"/>
<sequence>MNRLPIEPGRAVLSMAGRDAGRRFVALRVDETYAYVADGDLRKVETPKKKKRRHLRATPEFFPGIAEILKDGSLPSNAEIRRCLADRPLREDLKLGQE</sequence>
<reference evidence="3" key="1">
    <citation type="submission" date="2020-10" db="EMBL/GenBank/DDBJ databases">
        <authorList>
            <person name="Gilroy R."/>
        </authorList>
    </citation>
    <scope>NUCLEOTIDE SEQUENCE</scope>
    <source>
        <strain evidence="3">ChiHile30-977</strain>
    </source>
</reference>
<proteinExistence type="predicted"/>
<evidence type="ECO:0000313" key="4">
    <source>
        <dbReference type="Proteomes" id="UP000886819"/>
    </source>
</evidence>
<name>A0A9D0YUM4_9FIRM</name>
<dbReference type="GO" id="GO:1990904">
    <property type="term" value="C:ribonucleoprotein complex"/>
    <property type="evidence" value="ECO:0007669"/>
    <property type="project" value="UniProtKB-KW"/>
</dbReference>
<gene>
    <name evidence="3" type="ORF">IAA66_02380</name>
</gene>
<evidence type="ECO:0000256" key="2">
    <source>
        <dbReference type="ARBA" id="ARBA00023274"/>
    </source>
</evidence>
<organism evidence="3 4">
    <name type="scientific">Candidatus Avichristensenella intestinipullorum</name>
    <dbReference type="NCBI Taxonomy" id="2840693"/>
    <lineage>
        <taxon>Bacteria</taxon>
        <taxon>Bacillati</taxon>
        <taxon>Bacillota</taxon>
        <taxon>Clostridia</taxon>
        <taxon>Candidatus Avichristensenella</taxon>
    </lineage>
</organism>
<dbReference type="Proteomes" id="UP000886819">
    <property type="component" value="Unassembled WGS sequence"/>
</dbReference>
<reference evidence="3" key="2">
    <citation type="journal article" date="2021" name="PeerJ">
        <title>Extensive microbial diversity within the chicken gut microbiome revealed by metagenomics and culture.</title>
        <authorList>
            <person name="Gilroy R."/>
            <person name="Ravi A."/>
            <person name="Getino M."/>
            <person name="Pursley I."/>
            <person name="Horton D.L."/>
            <person name="Alikhan N.F."/>
            <person name="Baker D."/>
            <person name="Gharbi K."/>
            <person name="Hall N."/>
            <person name="Watson M."/>
            <person name="Adriaenssens E.M."/>
            <person name="Foster-Nyarko E."/>
            <person name="Jarju S."/>
            <person name="Secka A."/>
            <person name="Antonio M."/>
            <person name="Oren A."/>
            <person name="Chaudhuri R.R."/>
            <person name="La Ragione R."/>
            <person name="Hildebrand F."/>
            <person name="Pallen M.J."/>
        </authorList>
    </citation>
    <scope>NUCLEOTIDE SEQUENCE</scope>
    <source>
        <strain evidence="3">ChiHile30-977</strain>
    </source>
</reference>
<keyword evidence="2" id="KW-0687">Ribonucleoprotein</keyword>
<dbReference type="InterPro" id="IPR008991">
    <property type="entry name" value="Translation_prot_SH3-like_sf"/>
</dbReference>
<keyword evidence="1" id="KW-0689">Ribosomal protein</keyword>
<protein>
    <submittedName>
        <fullName evidence="3">KOW domain-containing RNA-binding protein</fullName>
    </submittedName>
</protein>
<comment type="caution">
    <text evidence="3">The sequence shown here is derived from an EMBL/GenBank/DDBJ whole genome shotgun (WGS) entry which is preliminary data.</text>
</comment>
<dbReference type="CDD" id="cd06088">
    <property type="entry name" value="KOW_RPL14"/>
    <property type="match status" value="1"/>
</dbReference>
<dbReference type="EMBL" id="DVFI01000033">
    <property type="protein sequence ID" value="HIQ62417.1"/>
    <property type="molecule type" value="Genomic_DNA"/>
</dbReference>
<accession>A0A9D0YUM4</accession>
<dbReference type="InterPro" id="IPR041985">
    <property type="entry name" value="Ribosomal_eL14_KOW"/>
</dbReference>
<evidence type="ECO:0000313" key="3">
    <source>
        <dbReference type="EMBL" id="HIQ62417.1"/>
    </source>
</evidence>